<evidence type="ECO:0000256" key="5">
    <source>
        <dbReference type="ARBA" id="ARBA00023172"/>
    </source>
</evidence>
<sequence length="315" mass="37105">MSYLHLTIYERSSIETLRKENYSMRAIAKHLNRSVSTISREIKRHMTEEGYSAPTAQTQYKANKRRCGRPLTLTKTLSKFIQHYLKLHWSPEQIVGRLLSNQVSFKSIYRWINSNLLKVNMLPYLRQKGKRQCPKETRGRFNVGKTISQRPKEIRKRQEFGHWEADTVVSSRGKSKGCIATFAERKSRYYYCCLIPDRSSRSMREAIHQLIHTFSESAVKTITVDRGKEFSCYKDIESQFNVDIYFADPYSAWQRGTNENSNGLLREFFPKRTDLAKVTQEELNYALNAINHRPRKCLNWDTPYEILNLEVLRLN</sequence>
<dbReference type="RefSeq" id="WP_049407715.1">
    <property type="nucleotide sequence ID" value="NZ_JANSKS010000043.1"/>
</dbReference>
<evidence type="ECO:0000313" key="8">
    <source>
        <dbReference type="Proteomes" id="UP001081438"/>
    </source>
</evidence>
<dbReference type="GO" id="GO:0004803">
    <property type="term" value="F:transposase activity"/>
    <property type="evidence" value="ECO:0007669"/>
    <property type="project" value="InterPro"/>
</dbReference>
<dbReference type="InterPro" id="IPR001584">
    <property type="entry name" value="Integrase_cat-core"/>
</dbReference>
<dbReference type="Gene3D" id="1.10.10.60">
    <property type="entry name" value="Homeodomain-like"/>
    <property type="match status" value="1"/>
</dbReference>
<dbReference type="InterPro" id="IPR051917">
    <property type="entry name" value="Transposase-Integrase"/>
</dbReference>
<proteinExistence type="inferred from homology"/>
<dbReference type="InterPro" id="IPR009057">
    <property type="entry name" value="Homeodomain-like_sf"/>
</dbReference>
<dbReference type="InterPro" id="IPR012337">
    <property type="entry name" value="RNaseH-like_sf"/>
</dbReference>
<evidence type="ECO:0000256" key="3">
    <source>
        <dbReference type="ARBA" id="ARBA00022578"/>
    </source>
</evidence>
<dbReference type="InterPro" id="IPR036397">
    <property type="entry name" value="RNaseH_sf"/>
</dbReference>
<protein>
    <submittedName>
        <fullName evidence="7">IS30 family transposase</fullName>
    </submittedName>
</protein>
<dbReference type="GO" id="GO:0015074">
    <property type="term" value="P:DNA integration"/>
    <property type="evidence" value="ECO:0007669"/>
    <property type="project" value="InterPro"/>
</dbReference>
<comment type="function">
    <text evidence="1">Required for the transposition of the insertion element.</text>
</comment>
<dbReference type="SUPFAM" id="SSF46689">
    <property type="entry name" value="Homeodomain-like"/>
    <property type="match status" value="1"/>
</dbReference>
<keyword evidence="3" id="KW-0815">Transposition</keyword>
<reference evidence="7" key="1">
    <citation type="journal article" date="2022" name="Int. J. Mol. Sci.">
        <title>Phenotypic and genotypic virulence characterisation of Staphylococcus pettenkoferi strains isolated from human bloodstream and diabetic foot infections.</title>
        <authorList>
            <person name="Magnan C."/>
        </authorList>
    </citation>
    <scope>NUCLEOTIDE SEQUENCE</scope>
    <source>
        <strain evidence="7">NSP020P</strain>
    </source>
</reference>
<dbReference type="Pfam" id="PF00665">
    <property type="entry name" value="rve"/>
    <property type="match status" value="1"/>
</dbReference>
<dbReference type="PROSITE" id="PS50994">
    <property type="entry name" value="INTEGRASE"/>
    <property type="match status" value="1"/>
</dbReference>
<comment type="caution">
    <text evidence="7">The sequence shown here is derived from an EMBL/GenBank/DDBJ whole genome shotgun (WGS) entry which is preliminary data.</text>
</comment>
<dbReference type="GO" id="GO:0006313">
    <property type="term" value="P:DNA transposition"/>
    <property type="evidence" value="ECO:0007669"/>
    <property type="project" value="InterPro"/>
</dbReference>
<dbReference type="SUPFAM" id="SSF53098">
    <property type="entry name" value="Ribonuclease H-like"/>
    <property type="match status" value="1"/>
</dbReference>
<keyword evidence="4" id="KW-0238">DNA-binding</keyword>
<name>A0A9Q4H1N6_9STAP</name>
<dbReference type="GO" id="GO:0003677">
    <property type="term" value="F:DNA binding"/>
    <property type="evidence" value="ECO:0007669"/>
    <property type="project" value="UniProtKB-KW"/>
</dbReference>
<evidence type="ECO:0000259" key="6">
    <source>
        <dbReference type="PROSITE" id="PS50994"/>
    </source>
</evidence>
<organism evidence="7 8">
    <name type="scientific">Staphylococcus pettenkoferi</name>
    <dbReference type="NCBI Taxonomy" id="170573"/>
    <lineage>
        <taxon>Bacteria</taxon>
        <taxon>Bacillati</taxon>
        <taxon>Bacillota</taxon>
        <taxon>Bacilli</taxon>
        <taxon>Bacillales</taxon>
        <taxon>Staphylococcaceae</taxon>
        <taxon>Staphylococcus</taxon>
    </lineage>
</organism>
<dbReference type="NCBIfam" id="NF033563">
    <property type="entry name" value="transpos_IS30"/>
    <property type="match status" value="1"/>
</dbReference>
<dbReference type="PROSITE" id="PS01043">
    <property type="entry name" value="TRANSPOSASE_IS30"/>
    <property type="match status" value="1"/>
</dbReference>
<comment type="similarity">
    <text evidence="2">Belongs to the transposase IS30 family.</text>
</comment>
<dbReference type="InterPro" id="IPR001598">
    <property type="entry name" value="Transposase_IS30_CS"/>
</dbReference>
<dbReference type="AlphaFoldDB" id="A0A9Q4H1N6"/>
<evidence type="ECO:0000313" key="7">
    <source>
        <dbReference type="EMBL" id="MCY1595989.1"/>
    </source>
</evidence>
<dbReference type="GO" id="GO:0005829">
    <property type="term" value="C:cytosol"/>
    <property type="evidence" value="ECO:0007669"/>
    <property type="project" value="TreeGrafter"/>
</dbReference>
<evidence type="ECO:0000256" key="4">
    <source>
        <dbReference type="ARBA" id="ARBA00023125"/>
    </source>
</evidence>
<gene>
    <name evidence="7" type="ORF">NW112_12335</name>
</gene>
<dbReference type="PANTHER" id="PTHR10948:SF23">
    <property type="entry name" value="TRANSPOSASE INSI FOR INSERTION SEQUENCE ELEMENT IS30A-RELATED"/>
    <property type="match status" value="1"/>
</dbReference>
<dbReference type="Pfam" id="PF13936">
    <property type="entry name" value="HTH_38"/>
    <property type="match status" value="1"/>
</dbReference>
<evidence type="ECO:0000256" key="2">
    <source>
        <dbReference type="ARBA" id="ARBA00006363"/>
    </source>
</evidence>
<dbReference type="InterPro" id="IPR025246">
    <property type="entry name" value="IS30-like_HTH"/>
</dbReference>
<dbReference type="Gene3D" id="3.30.420.10">
    <property type="entry name" value="Ribonuclease H-like superfamily/Ribonuclease H"/>
    <property type="match status" value="1"/>
</dbReference>
<dbReference type="EMBL" id="JANSKX010000057">
    <property type="protein sequence ID" value="MCY1595989.1"/>
    <property type="molecule type" value="Genomic_DNA"/>
</dbReference>
<dbReference type="Proteomes" id="UP001081438">
    <property type="component" value="Unassembled WGS sequence"/>
</dbReference>
<accession>A0A9Q4H1N6</accession>
<dbReference type="InterPro" id="IPR053392">
    <property type="entry name" value="Transposase_IS30-like"/>
</dbReference>
<keyword evidence="5" id="KW-0233">DNA recombination</keyword>
<dbReference type="PANTHER" id="PTHR10948">
    <property type="entry name" value="TRANSPOSASE"/>
    <property type="match status" value="1"/>
</dbReference>
<feature type="domain" description="Integrase catalytic" evidence="6">
    <location>
        <begin position="147"/>
        <end position="311"/>
    </location>
</feature>
<evidence type="ECO:0000256" key="1">
    <source>
        <dbReference type="ARBA" id="ARBA00002190"/>
    </source>
</evidence>